<keyword evidence="5" id="KW-1185">Reference proteome</keyword>
<protein>
    <submittedName>
        <fullName evidence="1">Uncharacterized protein</fullName>
    </submittedName>
</protein>
<reference evidence="1" key="1">
    <citation type="submission" date="2021-02" db="EMBL/GenBank/DDBJ databases">
        <authorList>
            <person name="Nowell W R."/>
        </authorList>
    </citation>
    <scope>NUCLEOTIDE SEQUENCE</scope>
</reference>
<dbReference type="EMBL" id="CAJNOQ010033966">
    <property type="protein sequence ID" value="CAF1592568.1"/>
    <property type="molecule type" value="Genomic_DNA"/>
</dbReference>
<evidence type="ECO:0000313" key="3">
    <source>
        <dbReference type="EMBL" id="CAF4453652.1"/>
    </source>
</evidence>
<evidence type="ECO:0000313" key="5">
    <source>
        <dbReference type="Proteomes" id="UP000663829"/>
    </source>
</evidence>
<comment type="caution">
    <text evidence="1">The sequence shown here is derived from an EMBL/GenBank/DDBJ whole genome shotgun (WGS) entry which is preliminary data.</text>
</comment>
<name>A0A816A8D4_9BILA</name>
<dbReference type="Proteomes" id="UP000682733">
    <property type="component" value="Unassembled WGS sequence"/>
</dbReference>
<evidence type="ECO:0000313" key="4">
    <source>
        <dbReference type="EMBL" id="CAF4465504.1"/>
    </source>
</evidence>
<sequence length="74" mass="8360">MLQLHDPNVVKLRQNFPVESSISWFRGAIGLALIPLDIVPKTWTDSMSEYPPDDLLATTFTECLTDTYTVDNCD</sequence>
<accession>A0A816A8D4</accession>
<dbReference type="EMBL" id="CAJOBC010100167">
    <property type="protein sequence ID" value="CAF4465504.1"/>
    <property type="molecule type" value="Genomic_DNA"/>
</dbReference>
<gene>
    <name evidence="1" type="ORF">GPM918_LOCUS41867</name>
    <name evidence="2" type="ORF">OVA965_LOCUS43609</name>
    <name evidence="4" type="ORF">SRO942_LOCUS42995</name>
    <name evidence="3" type="ORF">TMI583_LOCUS45936</name>
</gene>
<dbReference type="Proteomes" id="UP000663829">
    <property type="component" value="Unassembled WGS sequence"/>
</dbReference>
<evidence type="ECO:0000313" key="2">
    <source>
        <dbReference type="EMBL" id="CAF1628809.1"/>
    </source>
</evidence>
<proteinExistence type="predicted"/>
<dbReference type="Proteomes" id="UP000681722">
    <property type="component" value="Unassembled WGS sequence"/>
</dbReference>
<organism evidence="1 5">
    <name type="scientific">Didymodactylos carnosus</name>
    <dbReference type="NCBI Taxonomy" id="1234261"/>
    <lineage>
        <taxon>Eukaryota</taxon>
        <taxon>Metazoa</taxon>
        <taxon>Spiralia</taxon>
        <taxon>Gnathifera</taxon>
        <taxon>Rotifera</taxon>
        <taxon>Eurotatoria</taxon>
        <taxon>Bdelloidea</taxon>
        <taxon>Philodinida</taxon>
        <taxon>Philodinidae</taxon>
        <taxon>Didymodactylos</taxon>
    </lineage>
</organism>
<evidence type="ECO:0000313" key="1">
    <source>
        <dbReference type="EMBL" id="CAF1592568.1"/>
    </source>
</evidence>
<dbReference type="EMBL" id="CAJNOK010058266">
    <property type="protein sequence ID" value="CAF1628809.1"/>
    <property type="molecule type" value="Genomic_DNA"/>
</dbReference>
<dbReference type="AlphaFoldDB" id="A0A816A8D4"/>
<dbReference type="EMBL" id="CAJOBA010083739">
    <property type="protein sequence ID" value="CAF4453652.1"/>
    <property type="molecule type" value="Genomic_DNA"/>
</dbReference>
<dbReference type="Proteomes" id="UP000677228">
    <property type="component" value="Unassembled WGS sequence"/>
</dbReference>